<proteinExistence type="predicted"/>
<organism evidence="1">
    <name type="scientific">bioreactor metagenome</name>
    <dbReference type="NCBI Taxonomy" id="1076179"/>
    <lineage>
        <taxon>unclassified sequences</taxon>
        <taxon>metagenomes</taxon>
        <taxon>ecological metagenomes</taxon>
    </lineage>
</organism>
<dbReference type="AlphaFoldDB" id="A0A645IR40"/>
<dbReference type="EMBL" id="VSSQ01120427">
    <property type="protein sequence ID" value="MPN53362.1"/>
    <property type="molecule type" value="Genomic_DNA"/>
</dbReference>
<reference evidence="1" key="1">
    <citation type="submission" date="2019-08" db="EMBL/GenBank/DDBJ databases">
        <authorList>
            <person name="Kucharzyk K."/>
            <person name="Murdoch R.W."/>
            <person name="Higgins S."/>
            <person name="Loffler F."/>
        </authorList>
    </citation>
    <scope>NUCLEOTIDE SEQUENCE</scope>
</reference>
<name>A0A645IR40_9ZZZZ</name>
<gene>
    <name evidence="1" type="ORF">SDC9_201026</name>
</gene>
<protein>
    <submittedName>
        <fullName evidence="1">Uncharacterized protein</fullName>
    </submittedName>
</protein>
<comment type="caution">
    <text evidence="1">The sequence shown here is derived from an EMBL/GenBank/DDBJ whole genome shotgun (WGS) entry which is preliminary data.</text>
</comment>
<evidence type="ECO:0000313" key="1">
    <source>
        <dbReference type="EMBL" id="MPN53362.1"/>
    </source>
</evidence>
<sequence>MLAVDVVRKQALEPSGCGDHQTDIVSLGLADDQHCKIAAHMRANHLQAGNPGLRQRSSIVEVIDEFAEALRTDQLCCLRVLNSGDRAIFESKSH</sequence>
<accession>A0A645IR40</accession>